<feature type="compositionally biased region" description="Pro residues" evidence="1">
    <location>
        <begin position="657"/>
        <end position="670"/>
    </location>
</feature>
<dbReference type="AlphaFoldDB" id="A0A9Q3HF54"/>
<feature type="compositionally biased region" description="Acidic residues" evidence="1">
    <location>
        <begin position="526"/>
        <end position="553"/>
    </location>
</feature>
<organism evidence="2 3">
    <name type="scientific">Austropuccinia psidii MF-1</name>
    <dbReference type="NCBI Taxonomy" id="1389203"/>
    <lineage>
        <taxon>Eukaryota</taxon>
        <taxon>Fungi</taxon>
        <taxon>Dikarya</taxon>
        <taxon>Basidiomycota</taxon>
        <taxon>Pucciniomycotina</taxon>
        <taxon>Pucciniomycetes</taxon>
        <taxon>Pucciniales</taxon>
        <taxon>Sphaerophragmiaceae</taxon>
        <taxon>Austropuccinia</taxon>
    </lineage>
</organism>
<feature type="compositionally biased region" description="Polar residues" evidence="1">
    <location>
        <begin position="611"/>
        <end position="622"/>
    </location>
</feature>
<feature type="region of interest" description="Disordered" evidence="1">
    <location>
        <begin position="486"/>
        <end position="562"/>
    </location>
</feature>
<dbReference type="OrthoDB" id="2501481at2759"/>
<dbReference type="EMBL" id="AVOT02016988">
    <property type="protein sequence ID" value="MBW0502736.1"/>
    <property type="molecule type" value="Genomic_DNA"/>
</dbReference>
<reference evidence="2" key="1">
    <citation type="submission" date="2021-03" db="EMBL/GenBank/DDBJ databases">
        <title>Draft genome sequence of rust myrtle Austropuccinia psidii MF-1, a brazilian biotype.</title>
        <authorList>
            <person name="Quecine M.C."/>
            <person name="Pachon D.M.R."/>
            <person name="Bonatelli M.L."/>
            <person name="Correr F.H."/>
            <person name="Franceschini L.M."/>
            <person name="Leite T.F."/>
            <person name="Margarido G.R.A."/>
            <person name="Almeida C.A."/>
            <person name="Ferrarezi J.A."/>
            <person name="Labate C.A."/>
        </authorList>
    </citation>
    <scope>NUCLEOTIDE SEQUENCE</scope>
    <source>
        <strain evidence="2">MF-1</strain>
    </source>
</reference>
<accession>A0A9Q3HF54</accession>
<name>A0A9Q3HF54_9BASI</name>
<feature type="region of interest" description="Disordered" evidence="1">
    <location>
        <begin position="600"/>
        <end position="627"/>
    </location>
</feature>
<feature type="compositionally biased region" description="Polar residues" evidence="1">
    <location>
        <begin position="55"/>
        <end position="69"/>
    </location>
</feature>
<gene>
    <name evidence="2" type="ORF">O181_042451</name>
</gene>
<feature type="compositionally biased region" description="Polar residues" evidence="1">
    <location>
        <begin position="508"/>
        <end position="521"/>
    </location>
</feature>
<evidence type="ECO:0000256" key="1">
    <source>
        <dbReference type="SAM" id="MobiDB-lite"/>
    </source>
</evidence>
<dbReference type="Proteomes" id="UP000765509">
    <property type="component" value="Unassembled WGS sequence"/>
</dbReference>
<protein>
    <submittedName>
        <fullName evidence="2">Uncharacterized protein</fullName>
    </submittedName>
</protein>
<feature type="region of interest" description="Disordered" evidence="1">
    <location>
        <begin position="642"/>
        <end position="670"/>
    </location>
</feature>
<comment type="caution">
    <text evidence="2">The sequence shown here is derived from an EMBL/GenBank/DDBJ whole genome shotgun (WGS) entry which is preliminary data.</text>
</comment>
<proteinExistence type="predicted"/>
<evidence type="ECO:0000313" key="3">
    <source>
        <dbReference type="Proteomes" id="UP000765509"/>
    </source>
</evidence>
<feature type="region of interest" description="Disordered" evidence="1">
    <location>
        <begin position="55"/>
        <end position="92"/>
    </location>
</feature>
<feature type="compositionally biased region" description="Polar residues" evidence="1">
    <location>
        <begin position="83"/>
        <end position="92"/>
    </location>
</feature>
<keyword evidence="3" id="KW-1185">Reference proteome</keyword>
<sequence length="670" mass="74288">MSTTATRLTTTTTSCASHSERLPLIVSSPRIVPSLPIDRVKKSIKPVRSSARLISQASATTASPLVTPQTTKTKRRRGKTHTQGVNPSESSVIVRNSRELNLFDIQRSHHDLPSNSSNVCSKRALVHCSRSSNLYHPSNFTNRSSTGYHSHIHRHPIFNNPIHPSPCNLLTSQPSSIEKKSFNLHFPPLNQLNHQSLCATYTFKPPNQALLATLTFPSSPILPVTKFHFPSPSPARHQPPPHPGPLSRSFSSLQIQPARFPPQSEKRVSYFKTTICPDYQYYSPPWLSSVFRSISHPAKRSSSLSFCFSRTKKLKRHHACIRSINLFYPVDHCLRNRPPSPLGAHNSTPMSADLAYSSLVPSIPKWLTTPAASEGYTSKLCPTEGEWTGTGEGWSTLLTKPKPISTNRPSIATLSTLTRPSLPSHSNRHSRFLPSPTSQAAPLKAQLLAVLRLRSNMPPGEASLRFKKWVLWNSWVRRGQPQMRPFVPTVHSTNQSTPLKPIALHSPPVTTANSISSSGRNWTGDEVFDENGDLICDNDELDNDGDDDEIENGEDAKEPQWLCQQSTDLKDTSLTDHNHLNRSKTIVRLKLSPSLATVRYPSHYTPPASPVSPNSRTASGTLENRGFDLSKREMLKITINENLSNNRVTCGSADQKPPTPPPSPPNELCH</sequence>
<feature type="region of interest" description="Disordered" evidence="1">
    <location>
        <begin position="417"/>
        <end position="438"/>
    </location>
</feature>
<evidence type="ECO:0000313" key="2">
    <source>
        <dbReference type="EMBL" id="MBW0502736.1"/>
    </source>
</evidence>